<accession>A0A4Z2F381</accession>
<dbReference type="AlphaFoldDB" id="A0A4Z2F381"/>
<name>A0A4Z2F381_9TELE</name>
<feature type="compositionally biased region" description="Polar residues" evidence="1">
    <location>
        <begin position="184"/>
        <end position="195"/>
    </location>
</feature>
<evidence type="ECO:0000313" key="3">
    <source>
        <dbReference type="EMBL" id="TNN35595.1"/>
    </source>
</evidence>
<protein>
    <submittedName>
        <fullName evidence="3">Plasmalemma vesicle-associated protein</fullName>
    </submittedName>
</protein>
<dbReference type="Proteomes" id="UP000314294">
    <property type="component" value="Unassembled WGS sequence"/>
</dbReference>
<keyword evidence="2" id="KW-1133">Transmembrane helix</keyword>
<feature type="transmembrane region" description="Helical" evidence="2">
    <location>
        <begin position="29"/>
        <end position="55"/>
    </location>
</feature>
<evidence type="ECO:0000313" key="4">
    <source>
        <dbReference type="Proteomes" id="UP000314294"/>
    </source>
</evidence>
<keyword evidence="4" id="KW-1185">Reference proteome</keyword>
<evidence type="ECO:0000256" key="2">
    <source>
        <dbReference type="SAM" id="Phobius"/>
    </source>
</evidence>
<proteinExistence type="predicted"/>
<dbReference type="GO" id="GO:0043114">
    <property type="term" value="P:regulation of vascular permeability"/>
    <property type="evidence" value="ECO:0007669"/>
    <property type="project" value="TreeGrafter"/>
</dbReference>
<keyword evidence="2" id="KW-0812">Transmembrane</keyword>
<organism evidence="3 4">
    <name type="scientific">Liparis tanakae</name>
    <name type="common">Tanaka's snailfish</name>
    <dbReference type="NCBI Taxonomy" id="230148"/>
    <lineage>
        <taxon>Eukaryota</taxon>
        <taxon>Metazoa</taxon>
        <taxon>Chordata</taxon>
        <taxon>Craniata</taxon>
        <taxon>Vertebrata</taxon>
        <taxon>Euteleostomi</taxon>
        <taxon>Actinopterygii</taxon>
        <taxon>Neopterygii</taxon>
        <taxon>Teleostei</taxon>
        <taxon>Neoteleostei</taxon>
        <taxon>Acanthomorphata</taxon>
        <taxon>Eupercaria</taxon>
        <taxon>Perciformes</taxon>
        <taxon>Cottioidei</taxon>
        <taxon>Cottales</taxon>
        <taxon>Liparidae</taxon>
        <taxon>Liparis</taxon>
    </lineage>
</organism>
<dbReference type="GO" id="GO:0002693">
    <property type="term" value="P:positive regulation of cellular extravasation"/>
    <property type="evidence" value="ECO:0007669"/>
    <property type="project" value="TreeGrafter"/>
</dbReference>
<gene>
    <name evidence="3" type="primary">PLVAP</name>
    <name evidence="3" type="ORF">EYF80_054237</name>
</gene>
<comment type="caution">
    <text evidence="3">The sequence shown here is derived from an EMBL/GenBank/DDBJ whole genome shotgun (WGS) entry which is preliminary data.</text>
</comment>
<keyword evidence="2" id="KW-0472">Membrane</keyword>
<feature type="compositionally biased region" description="Basic and acidic residues" evidence="1">
    <location>
        <begin position="11"/>
        <end position="20"/>
    </location>
</feature>
<dbReference type="InterPro" id="IPR009538">
    <property type="entry name" value="PV-1"/>
</dbReference>
<reference evidence="3 4" key="1">
    <citation type="submission" date="2019-03" db="EMBL/GenBank/DDBJ databases">
        <title>First draft genome of Liparis tanakae, snailfish: a comprehensive survey of snailfish specific genes.</title>
        <authorList>
            <person name="Kim W."/>
            <person name="Song I."/>
            <person name="Jeong J.-H."/>
            <person name="Kim D."/>
            <person name="Kim S."/>
            <person name="Ryu S."/>
            <person name="Song J.Y."/>
            <person name="Lee S.K."/>
        </authorList>
    </citation>
    <scope>NUCLEOTIDE SEQUENCE [LARGE SCALE GENOMIC DNA]</scope>
    <source>
        <tissue evidence="3">Muscle</tissue>
    </source>
</reference>
<dbReference type="PANTHER" id="PTHR21687">
    <property type="entry name" value="PLASMALEMMA VESICLE-ASSOCIATED PROTEIN"/>
    <property type="match status" value="1"/>
</dbReference>
<dbReference type="EMBL" id="SRLO01001743">
    <property type="protein sequence ID" value="TNN35595.1"/>
    <property type="molecule type" value="Genomic_DNA"/>
</dbReference>
<sequence length="208" mass="23610">MYSSSYARAKSAPEAREPPHRPRGKSCGYYMRIVFFFSSLIQSLIIISLVLFLIYGQPEKSAEEKRVQVSAACRKCKEDFAQSLDGIKTVTSSFLNKINNLFPHQLTFHLTCDRQQDQMEKIRSSCTNLSRDVENKFQLYLDNVGHKVAEIQAKSSVMEVQNSGLTSDLQQCQRTHSEAVAEATRQQQLTQTAHDNQPAGPQARNRYT</sequence>
<feature type="region of interest" description="Disordered" evidence="1">
    <location>
        <begin position="1"/>
        <end position="22"/>
    </location>
</feature>
<feature type="region of interest" description="Disordered" evidence="1">
    <location>
        <begin position="183"/>
        <end position="208"/>
    </location>
</feature>
<evidence type="ECO:0000256" key="1">
    <source>
        <dbReference type="SAM" id="MobiDB-lite"/>
    </source>
</evidence>
<dbReference type="OrthoDB" id="9944409at2759"/>
<dbReference type="PANTHER" id="PTHR21687:SF6">
    <property type="entry name" value="PLASMALEMMA VESICLE-ASSOCIATED PROTEIN"/>
    <property type="match status" value="1"/>
</dbReference>
<dbReference type="Pfam" id="PF06637">
    <property type="entry name" value="PV-1"/>
    <property type="match status" value="1"/>
</dbReference>